<keyword evidence="2" id="KW-0812">Transmembrane</keyword>
<feature type="transmembrane region" description="Helical" evidence="2">
    <location>
        <begin position="199"/>
        <end position="220"/>
    </location>
</feature>
<keyword evidence="2" id="KW-0472">Membrane</keyword>
<evidence type="ECO:0000313" key="5">
    <source>
        <dbReference type="Proteomes" id="UP000826550"/>
    </source>
</evidence>
<keyword evidence="4" id="KW-0482">Metalloprotease</keyword>
<organism evidence="4 5">
    <name type="scientific">Lactobacillus panisapium</name>
    <dbReference type="NCBI Taxonomy" id="2012495"/>
    <lineage>
        <taxon>Bacteria</taxon>
        <taxon>Bacillati</taxon>
        <taxon>Bacillota</taxon>
        <taxon>Bacilli</taxon>
        <taxon>Lactobacillales</taxon>
        <taxon>Lactobacillaceae</taxon>
        <taxon>Lactobacillus</taxon>
    </lineage>
</organism>
<dbReference type="GO" id="GO:0008237">
    <property type="term" value="F:metallopeptidase activity"/>
    <property type="evidence" value="ECO:0007669"/>
    <property type="project" value="UniProtKB-KW"/>
</dbReference>
<accession>A0ABX8W6R3</accession>
<protein>
    <submittedName>
        <fullName evidence="4">CPBP family intramembrane metalloprotease</fullName>
    </submittedName>
</protein>
<dbReference type="EMBL" id="CP048268">
    <property type="protein sequence ID" value="QYN51935.1"/>
    <property type="molecule type" value="Genomic_DNA"/>
</dbReference>
<feature type="transmembrane region" description="Helical" evidence="2">
    <location>
        <begin position="154"/>
        <end position="173"/>
    </location>
</feature>
<keyword evidence="4" id="KW-0645">Protease</keyword>
<keyword evidence="4" id="KW-0378">Hydrolase</keyword>
<dbReference type="PANTHER" id="PTHR36435">
    <property type="entry name" value="SLR1288 PROTEIN"/>
    <property type="match status" value="1"/>
</dbReference>
<dbReference type="RefSeq" id="WP_220220442.1">
    <property type="nucleotide sequence ID" value="NZ_CP048268.1"/>
</dbReference>
<dbReference type="PANTHER" id="PTHR36435:SF1">
    <property type="entry name" value="CAAX AMINO TERMINAL PROTEASE FAMILY PROTEIN"/>
    <property type="match status" value="1"/>
</dbReference>
<feature type="transmembrane region" description="Helical" evidence="2">
    <location>
        <begin position="12"/>
        <end position="30"/>
    </location>
</feature>
<sequence length="224" mass="25432">MKVLKDIKNRVLYICLFVILFVIIQIPTISEDFFRGESSKNINLFLHVAISFFSTIIIFLIIDTVYRRLNPKPMFLKNSMIRNYSFAAIFALFSQALQFIITLLEKGNDQDLELFAVSKSRLAPLLIITLVVISPLLEVVLWQGILQGGILKDLSPLFSIIITSVLFAFAHGYSFNYGTLELLCSGIAYSLLYYVTDDLGSVVFCHGLSNFIVYLINFVFELTI</sequence>
<gene>
    <name evidence="4" type="ORF">GYM71_00180</name>
</gene>
<dbReference type="InterPro" id="IPR052710">
    <property type="entry name" value="CAAX_protease"/>
</dbReference>
<feature type="transmembrane region" description="Helical" evidence="2">
    <location>
        <begin position="122"/>
        <end position="142"/>
    </location>
</feature>
<keyword evidence="5" id="KW-1185">Reference proteome</keyword>
<dbReference type="InterPro" id="IPR003675">
    <property type="entry name" value="Rce1/LyrA-like_dom"/>
</dbReference>
<evidence type="ECO:0000259" key="3">
    <source>
        <dbReference type="Pfam" id="PF02517"/>
    </source>
</evidence>
<evidence type="ECO:0000256" key="1">
    <source>
        <dbReference type="ARBA" id="ARBA00009067"/>
    </source>
</evidence>
<feature type="transmembrane region" description="Helical" evidence="2">
    <location>
        <begin position="83"/>
        <end position="102"/>
    </location>
</feature>
<proteinExistence type="inferred from homology"/>
<comment type="similarity">
    <text evidence="1">Belongs to the UPF0177 family.</text>
</comment>
<feature type="transmembrane region" description="Helical" evidence="2">
    <location>
        <begin position="42"/>
        <end position="62"/>
    </location>
</feature>
<dbReference type="Proteomes" id="UP000826550">
    <property type="component" value="Chromosome"/>
</dbReference>
<keyword evidence="2" id="KW-1133">Transmembrane helix</keyword>
<evidence type="ECO:0000313" key="4">
    <source>
        <dbReference type="EMBL" id="QYN51935.1"/>
    </source>
</evidence>
<reference evidence="4 5" key="1">
    <citation type="submission" date="2020-01" db="EMBL/GenBank/DDBJ databases">
        <title>Vast differences in strain-level diversity in the gut microbiota of two closely related honey bee species.</title>
        <authorList>
            <person name="Ellegaard K.M."/>
            <person name="Suenami S."/>
            <person name="Miyazaki R."/>
            <person name="Engel P."/>
        </authorList>
    </citation>
    <scope>NUCLEOTIDE SEQUENCE [LARGE SCALE GENOMIC DNA]</scope>
    <source>
        <strain evidence="4 5">ESL0416</strain>
    </source>
</reference>
<dbReference type="Pfam" id="PF02517">
    <property type="entry name" value="Rce1-like"/>
    <property type="match status" value="1"/>
</dbReference>
<evidence type="ECO:0000256" key="2">
    <source>
        <dbReference type="SAM" id="Phobius"/>
    </source>
</evidence>
<name>A0ABX8W6R3_9LACO</name>
<feature type="domain" description="CAAX prenyl protease 2/Lysostaphin resistance protein A-like" evidence="3">
    <location>
        <begin position="124"/>
        <end position="212"/>
    </location>
</feature>